<protein>
    <submittedName>
        <fullName evidence="2">Uncharacterized protein</fullName>
    </submittedName>
</protein>
<gene>
    <name evidence="2" type="ORF">B7Z12_16500</name>
</gene>
<comment type="caution">
    <text evidence="2">The sequence shown here is derived from an EMBL/GenBank/DDBJ whole genome shotgun (WGS) entry which is preliminary data.</text>
</comment>
<dbReference type="Proteomes" id="UP000215616">
    <property type="component" value="Unassembled WGS sequence"/>
</dbReference>
<dbReference type="EMBL" id="NCDQ01000327">
    <property type="protein sequence ID" value="OYX00251.1"/>
    <property type="molecule type" value="Genomic_DNA"/>
</dbReference>
<proteinExistence type="predicted"/>
<feature type="region of interest" description="Disordered" evidence="1">
    <location>
        <begin position="45"/>
        <end position="69"/>
    </location>
</feature>
<reference evidence="2 3" key="1">
    <citation type="submission" date="2017-03" db="EMBL/GenBank/DDBJ databases">
        <title>Lifting the veil on microbial sulfur biogeochemistry in mining wastewaters.</title>
        <authorList>
            <person name="Kantor R.S."/>
            <person name="Colenbrander Nelson T."/>
            <person name="Marshall S."/>
            <person name="Bennett D."/>
            <person name="Apte S."/>
            <person name="Camacho D."/>
            <person name="Thomas B.C."/>
            <person name="Warren L.A."/>
            <person name="Banfield J.F."/>
        </authorList>
    </citation>
    <scope>NUCLEOTIDE SEQUENCE [LARGE SCALE GENOMIC DNA]</scope>
    <source>
        <strain evidence="2">32-67-7</strain>
    </source>
</reference>
<dbReference type="AlphaFoldDB" id="A0A258CXF2"/>
<evidence type="ECO:0000313" key="3">
    <source>
        <dbReference type="Proteomes" id="UP000215616"/>
    </source>
</evidence>
<feature type="non-terminal residue" evidence="2">
    <location>
        <position position="69"/>
    </location>
</feature>
<evidence type="ECO:0000313" key="2">
    <source>
        <dbReference type="EMBL" id="OYX00251.1"/>
    </source>
</evidence>
<evidence type="ECO:0000256" key="1">
    <source>
        <dbReference type="SAM" id="MobiDB-lite"/>
    </source>
</evidence>
<accession>A0A258CXF2</accession>
<name>A0A258CXF2_CAUVI</name>
<sequence length="69" mass="7560">MTCPRRAPPRGRGYLRRSLLHPSFPPLWREPLCPPQVRHGRIAGDPLASHVSAEPGVPATRAGMTEILA</sequence>
<organism evidence="2 3">
    <name type="scientific">Caulobacter vibrioides</name>
    <name type="common">Caulobacter crescentus</name>
    <dbReference type="NCBI Taxonomy" id="155892"/>
    <lineage>
        <taxon>Bacteria</taxon>
        <taxon>Pseudomonadati</taxon>
        <taxon>Pseudomonadota</taxon>
        <taxon>Alphaproteobacteria</taxon>
        <taxon>Caulobacterales</taxon>
        <taxon>Caulobacteraceae</taxon>
        <taxon>Caulobacter</taxon>
    </lineage>
</organism>